<keyword evidence="1" id="KW-0862">Zinc</keyword>
<dbReference type="Pfam" id="PF21056">
    <property type="entry name" value="ZSWIM1-3_RNaseH-like"/>
    <property type="match status" value="1"/>
</dbReference>
<protein>
    <recommendedName>
        <fullName evidence="3">SWIM-type domain-containing protein</fullName>
    </recommendedName>
</protein>
<dbReference type="GO" id="GO:0008270">
    <property type="term" value="F:zinc ion binding"/>
    <property type="evidence" value="ECO:0007669"/>
    <property type="project" value="UniProtKB-KW"/>
</dbReference>
<dbReference type="InterPro" id="IPR048324">
    <property type="entry name" value="ZSWIM1-3_RNaseH-like"/>
</dbReference>
<dbReference type="InterPro" id="IPR007527">
    <property type="entry name" value="Znf_SWIM"/>
</dbReference>
<feature type="compositionally biased region" description="Polar residues" evidence="2">
    <location>
        <begin position="601"/>
        <end position="618"/>
    </location>
</feature>
<name>A0A225VN49_9STRA</name>
<feature type="region of interest" description="Disordered" evidence="2">
    <location>
        <begin position="23"/>
        <end position="44"/>
    </location>
</feature>
<evidence type="ECO:0000256" key="2">
    <source>
        <dbReference type="SAM" id="MobiDB-lite"/>
    </source>
</evidence>
<reference evidence="5" key="1">
    <citation type="submission" date="2017-03" db="EMBL/GenBank/DDBJ databases">
        <title>Phytopthora megakarya and P. palmivora, two closely related causual agents of cacao black pod achieved similar genome size and gene model numbers by different mechanisms.</title>
        <authorList>
            <person name="Ali S."/>
            <person name="Shao J."/>
            <person name="Larry D.J."/>
            <person name="Kronmiller B."/>
            <person name="Shen D."/>
            <person name="Strem M.D."/>
            <person name="Melnick R.L."/>
            <person name="Guiltinan M.J."/>
            <person name="Tyler B.M."/>
            <person name="Meinhardt L.W."/>
            <person name="Bailey B.A."/>
        </authorList>
    </citation>
    <scope>NUCLEOTIDE SEQUENCE [LARGE SCALE GENOMIC DNA]</scope>
    <source>
        <strain evidence="5">zdho120</strain>
    </source>
</reference>
<evidence type="ECO:0000313" key="5">
    <source>
        <dbReference type="Proteomes" id="UP000198211"/>
    </source>
</evidence>
<feature type="domain" description="SWIM-type" evidence="3">
    <location>
        <begin position="492"/>
        <end position="524"/>
    </location>
</feature>
<gene>
    <name evidence="4" type="ORF">PHMEG_00021429</name>
</gene>
<dbReference type="InterPro" id="IPR052579">
    <property type="entry name" value="Zinc_finger_SWIM"/>
</dbReference>
<dbReference type="OrthoDB" id="96470at2759"/>
<dbReference type="PANTHER" id="PTHR31569">
    <property type="entry name" value="SWIM-TYPE DOMAIN-CONTAINING PROTEIN"/>
    <property type="match status" value="1"/>
</dbReference>
<dbReference type="EMBL" id="NBNE01004011">
    <property type="protein sequence ID" value="OWZ06328.1"/>
    <property type="molecule type" value="Genomic_DNA"/>
</dbReference>
<keyword evidence="1" id="KW-0863">Zinc-finger</keyword>
<feature type="region of interest" description="Disordered" evidence="2">
    <location>
        <begin position="632"/>
        <end position="651"/>
    </location>
</feature>
<dbReference type="PANTHER" id="PTHR31569:SF4">
    <property type="entry name" value="SWIM-TYPE DOMAIN-CONTAINING PROTEIN"/>
    <property type="match status" value="1"/>
</dbReference>
<evidence type="ECO:0000256" key="1">
    <source>
        <dbReference type="PROSITE-ProRule" id="PRU00325"/>
    </source>
</evidence>
<keyword evidence="5" id="KW-1185">Reference proteome</keyword>
<dbReference type="STRING" id="4795.A0A225VN49"/>
<evidence type="ECO:0000259" key="3">
    <source>
        <dbReference type="PROSITE" id="PS50966"/>
    </source>
</evidence>
<feature type="region of interest" description="Disordered" evidence="2">
    <location>
        <begin position="657"/>
        <end position="687"/>
    </location>
</feature>
<evidence type="ECO:0000313" key="4">
    <source>
        <dbReference type="EMBL" id="OWZ06328.1"/>
    </source>
</evidence>
<keyword evidence="1" id="KW-0479">Metal-binding</keyword>
<comment type="caution">
    <text evidence="4">The sequence shown here is derived from an EMBL/GenBank/DDBJ whole genome shotgun (WGS) entry which is preliminary data.</text>
</comment>
<accession>A0A225VN49</accession>
<organism evidence="4 5">
    <name type="scientific">Phytophthora megakarya</name>
    <dbReference type="NCBI Taxonomy" id="4795"/>
    <lineage>
        <taxon>Eukaryota</taxon>
        <taxon>Sar</taxon>
        <taxon>Stramenopiles</taxon>
        <taxon>Oomycota</taxon>
        <taxon>Peronosporomycetes</taxon>
        <taxon>Peronosporales</taxon>
        <taxon>Peronosporaceae</taxon>
        <taxon>Phytophthora</taxon>
    </lineage>
</organism>
<sequence>MAYFSTYCARTLQVLPVRETMPRAERNKRLQKTKKGSDESQLVPDGFDSYRRVYICTHGWKKRNPAAQATDQDNIFVLSTWNLTRGELQAQNGRFVHNHQVSSSAYATYPTSRGVVDPLVEARVEGMLAVGALYDYLLEYDQNVIPVDVDNMVREHASSLTSMNDNDSTAREIAAFAVADPENVSSVSETEAGETGVISLAKAHMRRIYGRFSELLLPQDKSNYQLLTFMAMDEFGHGAVVLQSLLEANGDWHMEKACLHPTRIDHLRVIVVDKDLNEIKVLEANFPKARVLICHFHVIKYLKEKRSKPEYGKVSSDDASQVDAAIHAMVYSQSEDQYKISHDSLKGICDPACLNEFFNYFEKNWDASQDRWVMYRRSKLPHFKNHTNNRLESFFGKLKEGIDSSMNMAVVSSLLLRSTGGRRPSTEYRLSRIGQLTNSNYDEEMANALRFTSYFVAEEIERQYTRALSSAGKYQFTVCGEEEIAKSSSNTYRLRLDNWECDCEFRASMKLPCRHAIAYRIYARIPGPAIPWMRIDASPSQSREAYVCPAVPRGRARDPLDLHGIEDEEEFGEMLQFVLNQWRNVRQRKMIVEGGCDTADQEQQPKSKNSKRTPSQDAEFNAAAKLEHEFLPEDEEEYEDKAPIPSDSADGLEADTATSIRINPNARKVGAPRKKKAVTQASDKSDRKWYQQAEEGRKRAGEVTLRALVDALDEQQPSLLDTQRRLSGVIVKFSDADNKKPKLRMIKNPVMNSDAFYLHSHKLLEACMKVLPVSNTASSAIVVDASQEASQEAQTSKKTNTVETVVVKIETFGRVRNLKNLVQLGLDMHKWIMVEGIPALPAAYQDLANKVAVDVLNTYPFKQITGLPETPEFTYSMLYRAIPPTWLSDASIRALCLRLMHDFPS</sequence>
<feature type="region of interest" description="Disordered" evidence="2">
    <location>
        <begin position="596"/>
        <end position="618"/>
    </location>
</feature>
<dbReference type="Proteomes" id="UP000198211">
    <property type="component" value="Unassembled WGS sequence"/>
</dbReference>
<dbReference type="AlphaFoldDB" id="A0A225VN49"/>
<proteinExistence type="predicted"/>
<dbReference type="PROSITE" id="PS50966">
    <property type="entry name" value="ZF_SWIM"/>
    <property type="match status" value="1"/>
</dbReference>